<feature type="non-terminal residue" evidence="9">
    <location>
        <position position="1"/>
    </location>
</feature>
<feature type="region of interest" description="Disordered" evidence="7">
    <location>
        <begin position="470"/>
        <end position="519"/>
    </location>
</feature>
<dbReference type="GO" id="GO:0000122">
    <property type="term" value="P:negative regulation of transcription by RNA polymerase II"/>
    <property type="evidence" value="ECO:0007669"/>
    <property type="project" value="TreeGrafter"/>
</dbReference>
<evidence type="ECO:0000313" key="10">
    <source>
        <dbReference type="Proteomes" id="UP000093000"/>
    </source>
</evidence>
<dbReference type="InterPro" id="IPR039355">
    <property type="entry name" value="Transcription_factor_GATA"/>
</dbReference>
<evidence type="ECO:0000256" key="2">
    <source>
        <dbReference type="ARBA" id="ARBA00022723"/>
    </source>
</evidence>
<feature type="compositionally biased region" description="Polar residues" evidence="7">
    <location>
        <begin position="118"/>
        <end position="132"/>
    </location>
</feature>
<dbReference type="InParanoid" id="A0A1C7NHC2"/>
<proteinExistence type="predicted"/>
<evidence type="ECO:0000256" key="4">
    <source>
        <dbReference type="ARBA" id="ARBA00022833"/>
    </source>
</evidence>
<dbReference type="InterPro" id="IPR000679">
    <property type="entry name" value="Znf_GATA"/>
</dbReference>
<reference evidence="9 10" key="1">
    <citation type="submission" date="2016-03" db="EMBL/GenBank/DDBJ databases">
        <title>Choanephora cucurbitarum.</title>
        <authorList>
            <person name="Min B."/>
            <person name="Park H."/>
            <person name="Park J.-H."/>
            <person name="Shin H.-D."/>
            <person name="Choi I.-G."/>
        </authorList>
    </citation>
    <scope>NUCLEOTIDE SEQUENCE [LARGE SCALE GENOMIC DNA]</scope>
    <source>
        <strain evidence="9 10">KUS-F28377</strain>
    </source>
</reference>
<dbReference type="PRINTS" id="PR00619">
    <property type="entry name" value="GATAZNFINGER"/>
</dbReference>
<dbReference type="SUPFAM" id="SSF57716">
    <property type="entry name" value="Glucocorticoid receptor-like (DNA-binding domain)"/>
    <property type="match status" value="1"/>
</dbReference>
<dbReference type="Gene3D" id="3.30.50.10">
    <property type="entry name" value="Erythroid Transcription Factor GATA-1, subunit A"/>
    <property type="match status" value="1"/>
</dbReference>
<evidence type="ECO:0000313" key="9">
    <source>
        <dbReference type="EMBL" id="OBZ88435.1"/>
    </source>
</evidence>
<comment type="caution">
    <text evidence="9">The sequence shown here is derived from an EMBL/GenBank/DDBJ whole genome shotgun (WGS) entry which is preliminary data.</text>
</comment>
<dbReference type="PANTHER" id="PTHR10071:SF281">
    <property type="entry name" value="BOX A-BINDING FACTOR-RELATED"/>
    <property type="match status" value="1"/>
</dbReference>
<gene>
    <name evidence="9" type="primary">nrfA</name>
    <name evidence="9" type="ORF">A0J61_03511</name>
</gene>
<protein>
    <submittedName>
        <fullName evidence="9">Nitrogen regulatory protein nrfA</fullName>
    </submittedName>
</protein>
<dbReference type="AlphaFoldDB" id="A0A1C7NHC2"/>
<feature type="region of interest" description="Disordered" evidence="7">
    <location>
        <begin position="104"/>
        <end position="139"/>
    </location>
</feature>
<feature type="compositionally biased region" description="Low complexity" evidence="7">
    <location>
        <begin position="497"/>
        <end position="519"/>
    </location>
</feature>
<dbReference type="FunFam" id="3.30.50.10:FF:000007">
    <property type="entry name" value="Nitrogen regulatory AreA, N-terminal"/>
    <property type="match status" value="1"/>
</dbReference>
<evidence type="ECO:0000256" key="7">
    <source>
        <dbReference type="SAM" id="MobiDB-lite"/>
    </source>
</evidence>
<feature type="compositionally biased region" description="Low complexity" evidence="7">
    <location>
        <begin position="182"/>
        <end position="204"/>
    </location>
</feature>
<feature type="compositionally biased region" description="Polar residues" evidence="7">
    <location>
        <begin position="233"/>
        <end position="253"/>
    </location>
</feature>
<feature type="region of interest" description="Disordered" evidence="7">
    <location>
        <begin position="182"/>
        <end position="253"/>
    </location>
</feature>
<dbReference type="GO" id="GO:0005634">
    <property type="term" value="C:nucleus"/>
    <property type="evidence" value="ECO:0007669"/>
    <property type="project" value="UniProtKB-SubCell"/>
</dbReference>
<evidence type="ECO:0000259" key="8">
    <source>
        <dbReference type="PROSITE" id="PS50114"/>
    </source>
</evidence>
<sequence length="519" mass="57020">PVSRGTLDSSDNKDHLNQCSLDAETNQMDEDDIQRLSQSLPSHSYFVQPTQHDYMNDSSDMFPSFHTSSPDRSGANTPSLLQHYHPSSPPLSSSANSFYFGIHPNQHSLPGSPMDPLHTTSQLNTGASTPTGINPFMAHPGSLSFEEMLHVYYQQEQNSHELPMTEHHPQVLMPLQPAYLSSSTTAESASSSPHSIASPHSLSSSDDHSHDEDEDDMTSRQANRGNKHKRNRTSVSRQSNKASNNANKTQCHNCQTTTTPLWRRDPQGNPLCNACGLFLKLHGAVRPLSLKTDIIKKRNRSTNNTPMTQSKSSVQVKAIKKQLSYPLEPIEQKQDGFTSRPSLDRRNTVHIAPHHPYSAGSNNRSMIPMKSTSKRQRRTSDIVPIATHSSPMKPSASYAESSSYGAPSIPIPFLHSSETLHSSMKVPTPTDNATNAAVTAILESVGIHLNSLPVELLPLVASAANYHAANKQRMKEQKPDNAISQPSFHPSPPSSMPTPVTLNPSLQQQSFSFNNSLDN</sequence>
<evidence type="ECO:0000256" key="5">
    <source>
        <dbReference type="ARBA" id="ARBA00023242"/>
    </source>
</evidence>
<evidence type="ECO:0000256" key="1">
    <source>
        <dbReference type="ARBA" id="ARBA00004123"/>
    </source>
</evidence>
<keyword evidence="3 6" id="KW-0863">Zinc-finger</keyword>
<feature type="compositionally biased region" description="Polar residues" evidence="7">
    <location>
        <begin position="56"/>
        <end position="77"/>
    </location>
</feature>
<dbReference type="GO" id="GO:0008270">
    <property type="term" value="F:zinc ion binding"/>
    <property type="evidence" value="ECO:0007669"/>
    <property type="project" value="UniProtKB-KW"/>
</dbReference>
<keyword evidence="10" id="KW-1185">Reference proteome</keyword>
<name>A0A1C7NHC2_9FUNG</name>
<dbReference type="GO" id="GO:0000978">
    <property type="term" value="F:RNA polymerase II cis-regulatory region sequence-specific DNA binding"/>
    <property type="evidence" value="ECO:0007669"/>
    <property type="project" value="TreeGrafter"/>
</dbReference>
<dbReference type="CDD" id="cd00202">
    <property type="entry name" value="ZnF_GATA"/>
    <property type="match status" value="1"/>
</dbReference>
<keyword evidence="4" id="KW-0862">Zinc</keyword>
<keyword evidence="5" id="KW-0539">Nucleus</keyword>
<dbReference type="Proteomes" id="UP000093000">
    <property type="component" value="Unassembled WGS sequence"/>
</dbReference>
<comment type="subcellular location">
    <subcellularLocation>
        <location evidence="1">Nucleus</location>
    </subcellularLocation>
</comment>
<organism evidence="9 10">
    <name type="scientific">Choanephora cucurbitarum</name>
    <dbReference type="NCBI Taxonomy" id="101091"/>
    <lineage>
        <taxon>Eukaryota</taxon>
        <taxon>Fungi</taxon>
        <taxon>Fungi incertae sedis</taxon>
        <taxon>Mucoromycota</taxon>
        <taxon>Mucoromycotina</taxon>
        <taxon>Mucoromycetes</taxon>
        <taxon>Mucorales</taxon>
        <taxon>Mucorineae</taxon>
        <taxon>Choanephoraceae</taxon>
        <taxon>Choanephoroideae</taxon>
        <taxon>Choanephora</taxon>
    </lineage>
</organism>
<dbReference type="SMART" id="SM00401">
    <property type="entry name" value="ZnF_GATA"/>
    <property type="match status" value="1"/>
</dbReference>
<dbReference type="STRING" id="101091.A0A1C7NHC2"/>
<evidence type="ECO:0000256" key="3">
    <source>
        <dbReference type="ARBA" id="ARBA00022771"/>
    </source>
</evidence>
<dbReference type="InterPro" id="IPR013088">
    <property type="entry name" value="Znf_NHR/GATA"/>
</dbReference>
<dbReference type="GO" id="GO:0045944">
    <property type="term" value="P:positive regulation of transcription by RNA polymerase II"/>
    <property type="evidence" value="ECO:0007669"/>
    <property type="project" value="TreeGrafter"/>
</dbReference>
<dbReference type="PANTHER" id="PTHR10071">
    <property type="entry name" value="TRANSCRIPTION FACTOR GATA FAMILY MEMBER"/>
    <property type="match status" value="1"/>
</dbReference>
<dbReference type="PROSITE" id="PS00344">
    <property type="entry name" value="GATA_ZN_FINGER_1"/>
    <property type="match status" value="1"/>
</dbReference>
<dbReference type="Pfam" id="PF00320">
    <property type="entry name" value="GATA"/>
    <property type="match status" value="1"/>
</dbReference>
<dbReference type="EMBL" id="LUGH01000153">
    <property type="protein sequence ID" value="OBZ88435.1"/>
    <property type="molecule type" value="Genomic_DNA"/>
</dbReference>
<dbReference type="PROSITE" id="PS50114">
    <property type="entry name" value="GATA_ZN_FINGER_2"/>
    <property type="match status" value="1"/>
</dbReference>
<feature type="region of interest" description="Disordered" evidence="7">
    <location>
        <begin position="56"/>
        <end position="89"/>
    </location>
</feature>
<feature type="domain" description="GATA-type" evidence="8">
    <location>
        <begin position="245"/>
        <end position="298"/>
    </location>
</feature>
<feature type="compositionally biased region" description="Low complexity" evidence="7">
    <location>
        <begin position="78"/>
        <end position="89"/>
    </location>
</feature>
<dbReference type="OrthoDB" id="515401at2759"/>
<accession>A0A1C7NHC2</accession>
<dbReference type="GO" id="GO:0000981">
    <property type="term" value="F:DNA-binding transcription factor activity, RNA polymerase II-specific"/>
    <property type="evidence" value="ECO:0007669"/>
    <property type="project" value="TreeGrafter"/>
</dbReference>
<feature type="region of interest" description="Disordered" evidence="7">
    <location>
        <begin position="352"/>
        <end position="380"/>
    </location>
</feature>
<evidence type="ECO:0000256" key="6">
    <source>
        <dbReference type="PROSITE-ProRule" id="PRU00094"/>
    </source>
</evidence>
<keyword evidence="2" id="KW-0479">Metal-binding</keyword>